<organism evidence="1 2">
    <name type="scientific">Eretmocerus hayati</name>
    <dbReference type="NCBI Taxonomy" id="131215"/>
    <lineage>
        <taxon>Eukaryota</taxon>
        <taxon>Metazoa</taxon>
        <taxon>Ecdysozoa</taxon>
        <taxon>Arthropoda</taxon>
        <taxon>Hexapoda</taxon>
        <taxon>Insecta</taxon>
        <taxon>Pterygota</taxon>
        <taxon>Neoptera</taxon>
        <taxon>Endopterygota</taxon>
        <taxon>Hymenoptera</taxon>
        <taxon>Apocrita</taxon>
        <taxon>Proctotrupomorpha</taxon>
        <taxon>Chalcidoidea</taxon>
        <taxon>Aphelinidae</taxon>
        <taxon>Aphelininae</taxon>
        <taxon>Eretmocerus</taxon>
    </lineage>
</organism>
<gene>
    <name evidence="1" type="ORF">QAD02_024357</name>
</gene>
<protein>
    <submittedName>
        <fullName evidence="1">Uncharacterized protein</fullName>
    </submittedName>
</protein>
<dbReference type="Proteomes" id="UP001239111">
    <property type="component" value="Chromosome 1"/>
</dbReference>
<evidence type="ECO:0000313" key="2">
    <source>
        <dbReference type="Proteomes" id="UP001239111"/>
    </source>
</evidence>
<accession>A0ACC2PYU5</accession>
<evidence type="ECO:0000313" key="1">
    <source>
        <dbReference type="EMBL" id="KAJ8688562.1"/>
    </source>
</evidence>
<sequence>MSADKFLDLDINKLFEEYAIKDIELIQKQIQHESDRKKIELRTLVGERYRDLIQAADSIAEMKQISETVVDSIVDVEKTFHELQQKYLIGFKMEVEAINQQREPKPVLDSVVTQIKVLMDIPEQIWSAIDHKNFLLAAQLYLLAQHIHYSLAFEVGESTLAHRYPIVSKQWDIISQFKALILGLCNNTLQSTDLTIELAANCLAALVLLEGLNSFDLLTKLISLRSQTIQSFIISESDYTVKSKIKLSLSVLMETIPLISSCFIKYKDESGGLVSDLINKIKDRDASSMLAELDMNVELIHKFLPSVAKSYQPFVQHELKRLPIAVVQESVNDWFQWVKQLAAVEIMKLLNFVTSVKGIFSIREECLAVDIPEDWDSVWEVLSLTKTNFWMEFFQPLLTERVKGILQEKLNSCSISIKQEVIELLNRVANDKTECPESDLRWFVWKDQPTDIPKKVGRSDSLDYKRPLLMKARGFSPNVLKLCENLDNSLTELLLHLKQYLYEMDQPSGMKEDLLVTDIYLTSNKFCDRGEIQEFLQSISAELLNDFVNFVKLECVCDNPKAGIQDINAIVIARFLQAIPELCVNLRECFTLSKSSGVTSTNMKWQEICDKLRNENTSIWSIWAKCFTRSISKLRQESLIAESLDQVRTHSVIIDWEKVLIEEQAEEGKSIKSEILVPHQPTVQLQEFLASVCQDLNKVIPHTIPKTVLNEVIDSVASESFTYYQGLATNLDLRQKQAIQLLFDVKYVGLLMVPRDNKSLTEASNKLCNSLISKIDPFDFDVFYPFINTNVKKAVQRSLLLYGNLVPHMEQLHSVLGARIEHDGSAKSVKDPPGLLALSPNVPWFPQLAITAPAKNVPNVPAPLPEKTQVKKKTAGKEHTRTDSTGSTIKSGAAAFFGAMGSDWFSTS</sequence>
<proteinExistence type="predicted"/>
<dbReference type="EMBL" id="CM056741">
    <property type="protein sequence ID" value="KAJ8688562.1"/>
    <property type="molecule type" value="Genomic_DNA"/>
</dbReference>
<comment type="caution">
    <text evidence="1">The sequence shown here is derived from an EMBL/GenBank/DDBJ whole genome shotgun (WGS) entry which is preliminary data.</text>
</comment>
<name>A0ACC2PYU5_9HYME</name>
<reference evidence="1" key="1">
    <citation type="submission" date="2023-04" db="EMBL/GenBank/DDBJ databases">
        <title>A chromosome-level genome assembly of the parasitoid wasp Eretmocerus hayati.</title>
        <authorList>
            <person name="Zhong Y."/>
            <person name="Liu S."/>
            <person name="Liu Y."/>
        </authorList>
    </citation>
    <scope>NUCLEOTIDE SEQUENCE</scope>
    <source>
        <strain evidence="1">ZJU_SS_LIU_2023</strain>
    </source>
</reference>
<keyword evidence="2" id="KW-1185">Reference proteome</keyword>